<proteinExistence type="predicted"/>
<dbReference type="GO" id="GO:0009401">
    <property type="term" value="P:phosphoenolpyruvate-dependent sugar phosphotransferase system"/>
    <property type="evidence" value="ECO:0007669"/>
    <property type="project" value="UniProtKB-KW"/>
</dbReference>
<dbReference type="GO" id="GO:0006355">
    <property type="term" value="P:regulation of DNA-templated transcription"/>
    <property type="evidence" value="ECO:0007669"/>
    <property type="project" value="InterPro"/>
</dbReference>
<evidence type="ECO:0000259" key="14">
    <source>
        <dbReference type="PROSITE" id="PS51372"/>
    </source>
</evidence>
<dbReference type="SUPFAM" id="SSF63520">
    <property type="entry name" value="PTS-regulatory domain, PRD"/>
    <property type="match status" value="2"/>
</dbReference>
<dbReference type="Gene3D" id="1.10.1790.10">
    <property type="entry name" value="PRD domain"/>
    <property type="match status" value="1"/>
</dbReference>
<keyword evidence="6" id="KW-0598">Phosphotransferase system</keyword>
<dbReference type="EMBL" id="LR594052">
    <property type="protein sequence ID" value="VTT41597.1"/>
    <property type="molecule type" value="Genomic_DNA"/>
</dbReference>
<feature type="domain" description="PRD" evidence="14">
    <location>
        <begin position="177"/>
        <end position="277"/>
    </location>
</feature>
<feature type="domain" description="PRD" evidence="14">
    <location>
        <begin position="281"/>
        <end position="388"/>
    </location>
</feature>
<dbReference type="Pfam" id="PF00874">
    <property type="entry name" value="PRD"/>
    <property type="match status" value="2"/>
</dbReference>
<evidence type="ECO:0000259" key="13">
    <source>
        <dbReference type="PROSITE" id="PS51099"/>
    </source>
</evidence>
<dbReference type="GO" id="GO:0008982">
    <property type="term" value="F:protein-N(PI)-phosphohistidine-sugar phosphotransferase activity"/>
    <property type="evidence" value="ECO:0007669"/>
    <property type="project" value="InterPro"/>
</dbReference>
<dbReference type="InterPro" id="IPR002178">
    <property type="entry name" value="PTS_EIIA_type-2_dom"/>
</dbReference>
<evidence type="ECO:0000256" key="7">
    <source>
        <dbReference type="ARBA" id="ARBA00022777"/>
    </source>
</evidence>
<keyword evidence="3" id="KW-0963">Cytoplasm</keyword>
<dbReference type="InterPro" id="IPR051351">
    <property type="entry name" value="Ascorbate-PTS_EIIA_comp"/>
</dbReference>
<feature type="domain" description="PTS EIIB type-2" evidence="13">
    <location>
        <begin position="395"/>
        <end position="482"/>
    </location>
</feature>
<keyword evidence="2" id="KW-0813">Transport</keyword>
<dbReference type="InterPro" id="IPR011608">
    <property type="entry name" value="PRD"/>
</dbReference>
<evidence type="ECO:0000256" key="11">
    <source>
        <dbReference type="ARBA" id="ARBA00042072"/>
    </source>
</evidence>
<evidence type="ECO:0000256" key="8">
    <source>
        <dbReference type="ARBA" id="ARBA00023159"/>
    </source>
</evidence>
<dbReference type="OrthoDB" id="369398at2"/>
<gene>
    <name evidence="15" type="primary">licR_3</name>
    <name evidence="15" type="ORF">NCTC10924_00232</name>
</gene>
<dbReference type="PROSITE" id="PS51094">
    <property type="entry name" value="PTS_EIIA_TYPE_2"/>
    <property type="match status" value="1"/>
</dbReference>
<evidence type="ECO:0000256" key="5">
    <source>
        <dbReference type="ARBA" id="ARBA00022679"/>
    </source>
</evidence>
<keyword evidence="8" id="KW-0010">Activator</keyword>
<dbReference type="InterPro" id="IPR007737">
    <property type="entry name" value="Mga_HTH"/>
</dbReference>
<dbReference type="PANTHER" id="PTHR36203">
    <property type="entry name" value="ASCORBATE-SPECIFIC PTS SYSTEM EIIA COMPONENT"/>
    <property type="match status" value="1"/>
</dbReference>
<dbReference type="GO" id="GO:0016301">
    <property type="term" value="F:kinase activity"/>
    <property type="evidence" value="ECO:0007669"/>
    <property type="project" value="UniProtKB-KW"/>
</dbReference>
<protein>
    <recommendedName>
        <fullName evidence="10">Ascorbate-specific PTS system EIIA component</fullName>
    </recommendedName>
    <alternativeName>
        <fullName evidence="11">Ascorbate-specific phosphotransferase enzyme IIA component</fullName>
    </alternativeName>
</protein>
<dbReference type="Proteomes" id="UP000306241">
    <property type="component" value="Chromosome"/>
</dbReference>
<keyword evidence="7" id="KW-0418">Kinase</keyword>
<evidence type="ECO:0000256" key="1">
    <source>
        <dbReference type="ARBA" id="ARBA00004496"/>
    </source>
</evidence>
<comment type="function">
    <text evidence="9">The phosphoenolpyruvate-dependent sugar phosphotransferase system (sugar PTS), a major carbohydrate active transport system, catalyzes the phosphorylation of incoming sugar substrates concomitantly with their translocation across the cell membrane. The enzyme II UlaABC PTS system is involved in ascorbate transport.</text>
</comment>
<dbReference type="Gene3D" id="3.40.930.10">
    <property type="entry name" value="Mannitol-specific EII, Chain A"/>
    <property type="match status" value="1"/>
</dbReference>
<accession>A0A4V0H276</accession>
<name>A0A4V0H276_STRPO</name>
<evidence type="ECO:0000256" key="10">
    <source>
        <dbReference type="ARBA" id="ARBA00041175"/>
    </source>
</evidence>
<evidence type="ECO:0000256" key="3">
    <source>
        <dbReference type="ARBA" id="ARBA00022490"/>
    </source>
</evidence>
<organism evidence="15 16">
    <name type="scientific">Streptococcus porcinus</name>
    <dbReference type="NCBI Taxonomy" id="1340"/>
    <lineage>
        <taxon>Bacteria</taxon>
        <taxon>Bacillati</taxon>
        <taxon>Bacillota</taxon>
        <taxon>Bacilli</taxon>
        <taxon>Lactobacillales</taxon>
        <taxon>Streptococcaceae</taxon>
        <taxon>Streptococcus</taxon>
    </lineage>
</organism>
<dbReference type="InterPro" id="IPR016152">
    <property type="entry name" value="PTrfase/Anion_transptr"/>
</dbReference>
<dbReference type="Pfam" id="PF05043">
    <property type="entry name" value="Mga"/>
    <property type="match status" value="1"/>
</dbReference>
<dbReference type="PANTHER" id="PTHR36203:SF1">
    <property type="entry name" value="ASCORBATE-SPECIFIC PTS SYSTEM EIIA COMPONENT"/>
    <property type="match status" value="1"/>
</dbReference>
<reference evidence="15 16" key="1">
    <citation type="submission" date="2019-05" db="EMBL/GenBank/DDBJ databases">
        <authorList>
            <consortium name="Pathogen Informatics"/>
        </authorList>
    </citation>
    <scope>NUCLEOTIDE SEQUENCE [LARGE SCALE GENOMIC DNA]</scope>
    <source>
        <strain evidence="15 16">NCTC10924</strain>
    </source>
</reference>
<dbReference type="PROSITE" id="PS51099">
    <property type="entry name" value="PTS_EIIB_TYPE_2"/>
    <property type="match status" value="1"/>
</dbReference>
<dbReference type="InterPro" id="IPR013011">
    <property type="entry name" value="PTS_EIIB_2"/>
</dbReference>
<sequence length="682" mass="79949">MIDRKQSVLQQLILYHTSNEEELAKQLQITIRQLNYVITQINEDLEGLGYPKILKNNGNYLIDPQSKKVLSNNFKLRELMIDSPARVNIILLLILSKESYISLDHFAYIFTLSKNTILNELKRCRTLLSEYELTLVYSRRNGYEIKGAEWNQRSLLHQIIIDLNQYFGNEFILHLLSDLTDDLEKISNTLHQIEEMLDIVYTDEDYFQLVPFMTIIRQRIRRGLTIEEFDSKEISEIATTQEYQSLMYSETFPKVSKSEYVYFAIHLLSSKVATIPQLNKEELQDLSNALRDFIEIFESQAMVIFNDKSELLEKLFSHFKPAYYRIKYHLTFENVMYEQIISKYRVLHNFVKRSVSPLETYFKTSLPDKEIAYITLFVGGHLLEKGESRHEERNKKAVIVCPNGISFSKLMEEDLRSLFPEIIFYPTISIREYKGFILPHELVFSPVPIDTEKELFLVNTLSLDEDKIQLRHHVISKLFHLDMPSINVTDLVSLIKNYATINSEKDLTEAIHRYLLIHNDTKGSSKSHQTHGLSLSAMLEESSIQIIDYRINWNDALKLVCHPLILDKKITDDYARALQEEYKEKPIHIMLKSKLLLPHLDPYIYQQKLGFSLLVLKDGILYNDQMIHFILLMTTPDKTSHLPFLLELRDLVAKENFSDLLLEANSADDIIKQIKYMEKHKE</sequence>
<evidence type="ECO:0000259" key="12">
    <source>
        <dbReference type="PROSITE" id="PS51094"/>
    </source>
</evidence>
<dbReference type="CDD" id="cd05568">
    <property type="entry name" value="PTS_IIB_bgl_like"/>
    <property type="match status" value="1"/>
</dbReference>
<dbReference type="PROSITE" id="PS51372">
    <property type="entry name" value="PRD_2"/>
    <property type="match status" value="2"/>
</dbReference>
<evidence type="ECO:0000313" key="15">
    <source>
        <dbReference type="EMBL" id="VTT41597.1"/>
    </source>
</evidence>
<dbReference type="GO" id="GO:0005737">
    <property type="term" value="C:cytoplasm"/>
    <property type="evidence" value="ECO:0007669"/>
    <property type="project" value="UniProtKB-SubCell"/>
</dbReference>
<dbReference type="Pfam" id="PF00359">
    <property type="entry name" value="PTS_EIIA_2"/>
    <property type="match status" value="1"/>
</dbReference>
<keyword evidence="4" id="KW-0597">Phosphoprotein</keyword>
<dbReference type="AlphaFoldDB" id="A0A4V0H276"/>
<evidence type="ECO:0000256" key="4">
    <source>
        <dbReference type="ARBA" id="ARBA00022553"/>
    </source>
</evidence>
<dbReference type="RefSeq" id="WP_138083594.1">
    <property type="nucleotide sequence ID" value="NZ_CP070236.1"/>
</dbReference>
<dbReference type="InterPro" id="IPR036634">
    <property type="entry name" value="PRD_sf"/>
</dbReference>
<evidence type="ECO:0000256" key="9">
    <source>
        <dbReference type="ARBA" id="ARBA00037387"/>
    </source>
</evidence>
<evidence type="ECO:0000256" key="6">
    <source>
        <dbReference type="ARBA" id="ARBA00022683"/>
    </source>
</evidence>
<keyword evidence="5" id="KW-0808">Transferase</keyword>
<feature type="domain" description="PTS EIIA type-2" evidence="12">
    <location>
        <begin position="537"/>
        <end position="677"/>
    </location>
</feature>
<evidence type="ECO:0000256" key="2">
    <source>
        <dbReference type="ARBA" id="ARBA00022448"/>
    </source>
</evidence>
<comment type="subcellular location">
    <subcellularLocation>
        <location evidence="1">Cytoplasm</location>
    </subcellularLocation>
</comment>
<dbReference type="SUPFAM" id="SSF55804">
    <property type="entry name" value="Phoshotransferase/anion transport protein"/>
    <property type="match status" value="1"/>
</dbReference>
<evidence type="ECO:0000313" key="16">
    <source>
        <dbReference type="Proteomes" id="UP000306241"/>
    </source>
</evidence>